<dbReference type="Pfam" id="PF04069">
    <property type="entry name" value="OpuAC"/>
    <property type="match status" value="1"/>
</dbReference>
<name>A0A543NAF8_9ACTN</name>
<dbReference type="GO" id="GO:0022857">
    <property type="term" value="F:transmembrane transporter activity"/>
    <property type="evidence" value="ECO:0007669"/>
    <property type="project" value="InterPro"/>
</dbReference>
<comment type="caution">
    <text evidence="3">The sequence shown here is derived from an EMBL/GenBank/DDBJ whole genome shotgun (WGS) entry which is preliminary data.</text>
</comment>
<evidence type="ECO:0000256" key="1">
    <source>
        <dbReference type="SAM" id="SignalP"/>
    </source>
</evidence>
<gene>
    <name evidence="3" type="ORF">FHX37_4154</name>
</gene>
<protein>
    <submittedName>
        <fullName evidence="3">Glycine betaine/proline transport system substrate-binding protein</fullName>
    </submittedName>
</protein>
<dbReference type="OrthoDB" id="7805658at2"/>
<dbReference type="EMBL" id="VFQC01000002">
    <property type="protein sequence ID" value="TQN28789.1"/>
    <property type="molecule type" value="Genomic_DNA"/>
</dbReference>
<accession>A0A543NAF8</accession>
<sequence length="322" mass="36424">MRKIGNRSLLAKAAVVLLALLVTSSCAMRTTSMLRDPNTVRIALNSWVGYEADAAVIKHLLEQELNYEVQLIQLAEQPSWQALDQGAADVILENWGHEDLLETYGPDGNGTVLDGGPNGNIGHIGWYMPEYLVEEYPDINTPEGLREHSDVFQTPESGDKGEFLAGAPGFVTQDQGMINHYDLPFEIVYAGSEASQLTEVQKRYEREEPVLFYSQEPSWVQNQLDLVRVEFPEWTEGCTDDPDDIACDYPRYDLNKIYRTGFAEEDSAAFELIDRWKWDNTDQNAVAQKIADGNMDRADAAAEWVENNPDVWQSWVPERTDR</sequence>
<feature type="domain" description="ABC-type glycine betaine transport system substrate-binding" evidence="2">
    <location>
        <begin position="39"/>
        <end position="307"/>
    </location>
</feature>
<dbReference type="Gene3D" id="3.40.190.10">
    <property type="entry name" value="Periplasmic binding protein-like II"/>
    <property type="match status" value="1"/>
</dbReference>
<dbReference type="InterPro" id="IPR007210">
    <property type="entry name" value="ABC_Gly_betaine_transp_sub-bd"/>
</dbReference>
<dbReference type="RefSeq" id="WP_141925788.1">
    <property type="nucleotide sequence ID" value="NZ_VFQC01000002.1"/>
</dbReference>
<evidence type="ECO:0000313" key="4">
    <source>
        <dbReference type="Proteomes" id="UP000317422"/>
    </source>
</evidence>
<dbReference type="GO" id="GO:0043190">
    <property type="term" value="C:ATP-binding cassette (ABC) transporter complex"/>
    <property type="evidence" value="ECO:0007669"/>
    <property type="project" value="InterPro"/>
</dbReference>
<evidence type="ECO:0000313" key="3">
    <source>
        <dbReference type="EMBL" id="TQN28789.1"/>
    </source>
</evidence>
<feature type="chain" id="PRO_5038961296" evidence="1">
    <location>
        <begin position="28"/>
        <end position="322"/>
    </location>
</feature>
<organism evidence="3 4">
    <name type="scientific">Haloactinospora alba</name>
    <dbReference type="NCBI Taxonomy" id="405555"/>
    <lineage>
        <taxon>Bacteria</taxon>
        <taxon>Bacillati</taxon>
        <taxon>Actinomycetota</taxon>
        <taxon>Actinomycetes</taxon>
        <taxon>Streptosporangiales</taxon>
        <taxon>Nocardiopsidaceae</taxon>
        <taxon>Haloactinospora</taxon>
    </lineage>
</organism>
<dbReference type="SUPFAM" id="SSF53850">
    <property type="entry name" value="Periplasmic binding protein-like II"/>
    <property type="match status" value="1"/>
</dbReference>
<dbReference type="PROSITE" id="PS51257">
    <property type="entry name" value="PROKAR_LIPOPROTEIN"/>
    <property type="match status" value="1"/>
</dbReference>
<keyword evidence="4" id="KW-1185">Reference proteome</keyword>
<evidence type="ECO:0000259" key="2">
    <source>
        <dbReference type="Pfam" id="PF04069"/>
    </source>
</evidence>
<dbReference type="Gene3D" id="3.40.190.100">
    <property type="entry name" value="Glycine betaine-binding periplasmic protein, domain 2"/>
    <property type="match status" value="1"/>
</dbReference>
<keyword evidence="1" id="KW-0732">Signal</keyword>
<dbReference type="AlphaFoldDB" id="A0A543NAF8"/>
<dbReference type="Proteomes" id="UP000317422">
    <property type="component" value="Unassembled WGS sequence"/>
</dbReference>
<reference evidence="3 4" key="1">
    <citation type="submission" date="2019-06" db="EMBL/GenBank/DDBJ databases">
        <title>Sequencing the genomes of 1000 actinobacteria strains.</title>
        <authorList>
            <person name="Klenk H.-P."/>
        </authorList>
    </citation>
    <scope>NUCLEOTIDE SEQUENCE [LARGE SCALE GENOMIC DNA]</scope>
    <source>
        <strain evidence="3 4">DSM 45015</strain>
    </source>
</reference>
<feature type="signal peptide" evidence="1">
    <location>
        <begin position="1"/>
        <end position="27"/>
    </location>
</feature>
<proteinExistence type="predicted"/>